<accession>A0A8C8H3F0</accession>
<reference evidence="1" key="2">
    <citation type="submission" date="2025-09" db="UniProtKB">
        <authorList>
            <consortium name="Ensembl"/>
        </authorList>
    </citation>
    <scope>IDENTIFICATION</scope>
</reference>
<name>A0A8C8H3F0_ONCTS</name>
<evidence type="ECO:0000313" key="1">
    <source>
        <dbReference type="Ensembl" id="ENSOTSP00005056390.2"/>
    </source>
</evidence>
<organism evidence="1 2">
    <name type="scientific">Oncorhynchus tshawytscha</name>
    <name type="common">Chinook salmon</name>
    <name type="synonym">Salmo tshawytscha</name>
    <dbReference type="NCBI Taxonomy" id="74940"/>
    <lineage>
        <taxon>Eukaryota</taxon>
        <taxon>Metazoa</taxon>
        <taxon>Chordata</taxon>
        <taxon>Craniata</taxon>
        <taxon>Vertebrata</taxon>
        <taxon>Euteleostomi</taxon>
        <taxon>Actinopterygii</taxon>
        <taxon>Neopterygii</taxon>
        <taxon>Teleostei</taxon>
        <taxon>Protacanthopterygii</taxon>
        <taxon>Salmoniformes</taxon>
        <taxon>Salmonidae</taxon>
        <taxon>Salmoninae</taxon>
        <taxon>Oncorhynchus</taxon>
    </lineage>
</organism>
<proteinExistence type="predicted"/>
<reference evidence="1" key="1">
    <citation type="submission" date="2025-08" db="UniProtKB">
        <authorList>
            <consortium name="Ensembl"/>
        </authorList>
    </citation>
    <scope>IDENTIFICATION</scope>
</reference>
<dbReference type="Proteomes" id="UP000694402">
    <property type="component" value="Unassembled WGS sequence"/>
</dbReference>
<evidence type="ECO:0000313" key="2">
    <source>
        <dbReference type="Proteomes" id="UP000694402"/>
    </source>
</evidence>
<keyword evidence="2" id="KW-1185">Reference proteome</keyword>
<protein>
    <submittedName>
        <fullName evidence="1">Uncharacterized protein</fullName>
    </submittedName>
</protein>
<sequence length="84" mass="9831">MDLLPDLWKHEYWLPPGVTWRDMEQMEEYPPPCDLLFALPLALGFIALPLHPHWSLWWHSWHCSTAPLTTAPPGRPKYELLCGL</sequence>
<dbReference type="AlphaFoldDB" id="A0A8C8H3F0"/>
<dbReference type="Ensembl" id="ENSOTST00005061404.2">
    <property type="protein sequence ID" value="ENSOTSP00005056390.2"/>
    <property type="gene ID" value="ENSOTSG00005027252.2"/>
</dbReference>